<dbReference type="Pfam" id="PF00990">
    <property type="entry name" value="GGDEF"/>
    <property type="match status" value="1"/>
</dbReference>
<dbReference type="PANTHER" id="PTHR45138">
    <property type="entry name" value="REGULATORY COMPONENTS OF SENSORY TRANSDUCTION SYSTEM"/>
    <property type="match status" value="1"/>
</dbReference>
<dbReference type="InterPro" id="IPR050469">
    <property type="entry name" value="Diguanylate_Cyclase"/>
</dbReference>
<organism evidence="2 3">
    <name type="scientific">Deinococcus ruber</name>
    <dbReference type="NCBI Taxonomy" id="1848197"/>
    <lineage>
        <taxon>Bacteria</taxon>
        <taxon>Thermotogati</taxon>
        <taxon>Deinococcota</taxon>
        <taxon>Deinococci</taxon>
        <taxon>Deinococcales</taxon>
        <taxon>Deinococcaceae</taxon>
        <taxon>Deinococcus</taxon>
    </lineage>
</organism>
<dbReference type="EMBL" id="BMQL01000057">
    <property type="protein sequence ID" value="GGR32939.1"/>
    <property type="molecule type" value="Genomic_DNA"/>
</dbReference>
<gene>
    <name evidence="2" type="ORF">GCM10008957_49170</name>
</gene>
<keyword evidence="3" id="KW-1185">Reference proteome</keyword>
<dbReference type="FunFam" id="3.30.70.270:FF:000001">
    <property type="entry name" value="Diguanylate cyclase domain protein"/>
    <property type="match status" value="1"/>
</dbReference>
<evidence type="ECO:0000259" key="1">
    <source>
        <dbReference type="PROSITE" id="PS50887"/>
    </source>
</evidence>
<dbReference type="AlphaFoldDB" id="A0A918CQ48"/>
<feature type="domain" description="GGDEF" evidence="1">
    <location>
        <begin position="406"/>
        <end position="533"/>
    </location>
</feature>
<dbReference type="InterPro" id="IPR043128">
    <property type="entry name" value="Rev_trsase/Diguanyl_cyclase"/>
</dbReference>
<dbReference type="SUPFAM" id="SSF55073">
    <property type="entry name" value="Nucleotide cyclase"/>
    <property type="match status" value="1"/>
</dbReference>
<dbReference type="NCBIfam" id="TIGR00254">
    <property type="entry name" value="GGDEF"/>
    <property type="match status" value="1"/>
</dbReference>
<evidence type="ECO:0000313" key="2">
    <source>
        <dbReference type="EMBL" id="GGR32939.1"/>
    </source>
</evidence>
<dbReference type="Gene3D" id="1.25.40.10">
    <property type="entry name" value="Tetratricopeptide repeat domain"/>
    <property type="match status" value="1"/>
</dbReference>
<sequence>MSDSKGELGPSVLKIECGVRIKYEAGAYSGRCMSALEDRTERAWNLRMSDPQTARQLAEQSREHPGAAIVLAYAQWRASAYDEALTLIGHHEEALRTQEALRWLARAIGIRGDVLLAIGQERQALSCFQEQFRLAQQVQDVEMEGLAHNDTGVLLIWDDPERAAQRFQLAYELFKGAGAGHEANLGLCALNLSVAHRELGHHDLSDIFLREAEALILSARAWPYWIGVINQRLLRLAGQHRIEEARQLVRDTQTLDLPEDSRHTLQFFYAKAELEHGNAQAALTRLKSLTLWLETRQDMLDDYLDALTRAQHATGDLPGAYDTLRQLLQAVKARHARERTTELKTLEVMQRTAEAHKAASALRAQAATLQAMHQSSEELSLTDELTGVSNRRQLTQWTLRQREKPQPLTIAFIDIDNFKRVNDQYGHTIGDQVLRTVARLMHRLLQPSDLIVRLGGDEFVVIRPSAQVDEFQAALETLRQACQDHAWPMDAPVTLSIGLTPGDGDLDTALRAADRAMYTVKAQGKNQVLIFPSTDE</sequence>
<reference evidence="2" key="2">
    <citation type="submission" date="2020-09" db="EMBL/GenBank/DDBJ databases">
        <authorList>
            <person name="Sun Q."/>
            <person name="Ohkuma M."/>
        </authorList>
    </citation>
    <scope>NUCLEOTIDE SEQUENCE</scope>
    <source>
        <strain evidence="2">JCM 31311</strain>
    </source>
</reference>
<dbReference type="PANTHER" id="PTHR45138:SF9">
    <property type="entry name" value="DIGUANYLATE CYCLASE DGCM-RELATED"/>
    <property type="match status" value="1"/>
</dbReference>
<dbReference type="PROSITE" id="PS50887">
    <property type="entry name" value="GGDEF"/>
    <property type="match status" value="1"/>
</dbReference>
<comment type="caution">
    <text evidence="2">The sequence shown here is derived from an EMBL/GenBank/DDBJ whole genome shotgun (WGS) entry which is preliminary data.</text>
</comment>
<proteinExistence type="predicted"/>
<accession>A0A918CQ48</accession>
<dbReference type="InterPro" id="IPR011990">
    <property type="entry name" value="TPR-like_helical_dom_sf"/>
</dbReference>
<dbReference type="CDD" id="cd01949">
    <property type="entry name" value="GGDEF"/>
    <property type="match status" value="1"/>
</dbReference>
<reference evidence="2" key="1">
    <citation type="journal article" date="2014" name="Int. J. Syst. Evol. Microbiol.">
        <title>Complete genome sequence of Corynebacterium casei LMG S-19264T (=DSM 44701T), isolated from a smear-ripened cheese.</title>
        <authorList>
            <consortium name="US DOE Joint Genome Institute (JGI-PGF)"/>
            <person name="Walter F."/>
            <person name="Albersmeier A."/>
            <person name="Kalinowski J."/>
            <person name="Ruckert C."/>
        </authorList>
    </citation>
    <scope>NUCLEOTIDE SEQUENCE</scope>
    <source>
        <strain evidence="2">JCM 31311</strain>
    </source>
</reference>
<name>A0A918CQ48_9DEIO</name>
<dbReference type="GO" id="GO:0052621">
    <property type="term" value="F:diguanylate cyclase activity"/>
    <property type="evidence" value="ECO:0007669"/>
    <property type="project" value="TreeGrafter"/>
</dbReference>
<dbReference type="SMART" id="SM00267">
    <property type="entry name" value="GGDEF"/>
    <property type="match status" value="1"/>
</dbReference>
<dbReference type="InterPro" id="IPR000160">
    <property type="entry name" value="GGDEF_dom"/>
</dbReference>
<dbReference type="Gene3D" id="3.30.70.270">
    <property type="match status" value="1"/>
</dbReference>
<evidence type="ECO:0000313" key="3">
    <source>
        <dbReference type="Proteomes" id="UP000603865"/>
    </source>
</evidence>
<dbReference type="Proteomes" id="UP000603865">
    <property type="component" value="Unassembled WGS sequence"/>
</dbReference>
<protein>
    <recommendedName>
        <fullName evidence="1">GGDEF domain-containing protein</fullName>
    </recommendedName>
</protein>
<dbReference type="InterPro" id="IPR029787">
    <property type="entry name" value="Nucleotide_cyclase"/>
</dbReference>
<dbReference type="SUPFAM" id="SSF48452">
    <property type="entry name" value="TPR-like"/>
    <property type="match status" value="1"/>
</dbReference>